<reference evidence="3" key="1">
    <citation type="submission" date="2017-03" db="EMBL/GenBank/DDBJ databases">
        <title>Phytopthora megakarya and P. palmivora, two closely related causual agents of cacao black pod achieved similar genome size and gene model numbers by different mechanisms.</title>
        <authorList>
            <person name="Ali S."/>
            <person name="Shao J."/>
            <person name="Larry D.J."/>
            <person name="Kronmiller B."/>
            <person name="Shen D."/>
            <person name="Strem M.D."/>
            <person name="Melnick R.L."/>
            <person name="Guiltinan M.J."/>
            <person name="Tyler B.M."/>
            <person name="Meinhardt L.W."/>
            <person name="Bailey B.A."/>
        </authorList>
    </citation>
    <scope>NUCLEOTIDE SEQUENCE [LARGE SCALE GENOMIC DNA]</scope>
    <source>
        <strain evidence="3">zdho120</strain>
    </source>
</reference>
<comment type="caution">
    <text evidence="2">The sequence shown here is derived from an EMBL/GenBank/DDBJ whole genome shotgun (WGS) entry which is preliminary data.</text>
</comment>
<keyword evidence="1" id="KW-0238">DNA-binding</keyword>
<dbReference type="AlphaFoldDB" id="A0A225V7S7"/>
<organism evidence="2 3">
    <name type="scientific">Phytophthora megakarya</name>
    <dbReference type="NCBI Taxonomy" id="4795"/>
    <lineage>
        <taxon>Eukaryota</taxon>
        <taxon>Sar</taxon>
        <taxon>Stramenopiles</taxon>
        <taxon>Oomycota</taxon>
        <taxon>Peronosporomycetes</taxon>
        <taxon>Peronosporales</taxon>
        <taxon>Peronosporaceae</taxon>
        <taxon>Phytophthora</taxon>
    </lineage>
</organism>
<protein>
    <submittedName>
        <fullName evidence="2">Uncharacterized protein</fullName>
    </submittedName>
</protein>
<dbReference type="InterPro" id="IPR010998">
    <property type="entry name" value="Integrase_recombinase_N"/>
</dbReference>
<gene>
    <name evidence="2" type="ORF">PHMEG_00028304</name>
</gene>
<evidence type="ECO:0000313" key="3">
    <source>
        <dbReference type="Proteomes" id="UP000198211"/>
    </source>
</evidence>
<name>A0A225V7S7_9STRA</name>
<accession>A0A225V7S7</accession>
<dbReference type="GO" id="GO:0003677">
    <property type="term" value="F:DNA binding"/>
    <property type="evidence" value="ECO:0007669"/>
    <property type="project" value="UniProtKB-KW"/>
</dbReference>
<dbReference type="PANTHER" id="PTHR34605">
    <property type="entry name" value="PHAGE_INTEGRASE DOMAIN-CONTAINING PROTEIN"/>
    <property type="match status" value="1"/>
</dbReference>
<dbReference type="EMBL" id="NBNE01007570">
    <property type="protein sequence ID" value="OWZ00490.1"/>
    <property type="molecule type" value="Genomic_DNA"/>
</dbReference>
<sequence length="249" mass="28717">MADAGSRAWSPDHKLYALQRSLTALGLVLREHAIASTTSTKYRAHWNQWVKFSTFMKWSPWLTKAVDDSDKISMFVIFCWRYGWNGYGNQYDTIRLKVYAIRLYHRSHAGIELQVSPSFNVLLRGIHRVSDPVQKKQPIRPAYLRLLYRRLDLAQPRSRLLWGSILLAYFFLLRRSGYLRDGHQMLFSDKEGNRSPSRTAVAVAIGLTGSKNDQYGRGAWRTMHASGDSILCPKEALQNILSARKELNR</sequence>
<dbReference type="Proteomes" id="UP000198211">
    <property type="component" value="Unassembled WGS sequence"/>
</dbReference>
<proteinExistence type="predicted"/>
<dbReference type="InterPro" id="IPR052925">
    <property type="entry name" value="Phage_Integrase-like_Recomb"/>
</dbReference>
<keyword evidence="3" id="KW-1185">Reference proteome</keyword>
<evidence type="ECO:0000256" key="1">
    <source>
        <dbReference type="ARBA" id="ARBA00023125"/>
    </source>
</evidence>
<dbReference type="PANTHER" id="PTHR34605:SF4">
    <property type="entry name" value="DNA ADENINE METHYLTRANSFERASE"/>
    <property type="match status" value="1"/>
</dbReference>
<evidence type="ECO:0000313" key="2">
    <source>
        <dbReference type="EMBL" id="OWZ00490.1"/>
    </source>
</evidence>
<dbReference type="OrthoDB" id="123621at2759"/>
<dbReference type="Gene3D" id="1.10.150.130">
    <property type="match status" value="1"/>
</dbReference>